<keyword evidence="8" id="KW-1185">Reference proteome</keyword>
<dbReference type="Pfam" id="PF08281">
    <property type="entry name" value="Sigma70_r4_2"/>
    <property type="match status" value="1"/>
</dbReference>
<dbReference type="Gene3D" id="1.10.1740.10">
    <property type="match status" value="1"/>
</dbReference>
<dbReference type="NCBIfam" id="TIGR02937">
    <property type="entry name" value="sigma70-ECF"/>
    <property type="match status" value="1"/>
</dbReference>
<dbReference type="GO" id="GO:0006352">
    <property type="term" value="P:DNA-templated transcription initiation"/>
    <property type="evidence" value="ECO:0007669"/>
    <property type="project" value="InterPro"/>
</dbReference>
<protein>
    <submittedName>
        <fullName evidence="7">RNA polymerase sigma-70 factor, ECF subfamily</fullName>
    </submittedName>
</protein>
<proteinExistence type="inferred from homology"/>
<dbReference type="GO" id="GO:0016987">
    <property type="term" value="F:sigma factor activity"/>
    <property type="evidence" value="ECO:0007669"/>
    <property type="project" value="UniProtKB-KW"/>
</dbReference>
<keyword evidence="2" id="KW-0805">Transcription regulation</keyword>
<dbReference type="Gene3D" id="1.10.10.10">
    <property type="entry name" value="Winged helix-like DNA-binding domain superfamily/Winged helix DNA-binding domain"/>
    <property type="match status" value="1"/>
</dbReference>
<dbReference type="PANTHER" id="PTHR43133:SF62">
    <property type="entry name" value="RNA POLYMERASE SIGMA FACTOR SIGZ"/>
    <property type="match status" value="1"/>
</dbReference>
<dbReference type="EMBL" id="FNVR01000055">
    <property type="protein sequence ID" value="SEG50694.1"/>
    <property type="molecule type" value="Genomic_DNA"/>
</dbReference>
<dbReference type="Proteomes" id="UP000236736">
    <property type="component" value="Unassembled WGS sequence"/>
</dbReference>
<evidence type="ECO:0000256" key="2">
    <source>
        <dbReference type="ARBA" id="ARBA00023015"/>
    </source>
</evidence>
<dbReference type="GO" id="GO:0003677">
    <property type="term" value="F:DNA binding"/>
    <property type="evidence" value="ECO:0007669"/>
    <property type="project" value="InterPro"/>
</dbReference>
<keyword evidence="4" id="KW-0804">Transcription</keyword>
<evidence type="ECO:0000313" key="7">
    <source>
        <dbReference type="EMBL" id="SEG50694.1"/>
    </source>
</evidence>
<dbReference type="PANTHER" id="PTHR43133">
    <property type="entry name" value="RNA POLYMERASE ECF-TYPE SIGMA FACTO"/>
    <property type="match status" value="1"/>
</dbReference>
<dbReference type="InterPro" id="IPR036388">
    <property type="entry name" value="WH-like_DNA-bd_sf"/>
</dbReference>
<evidence type="ECO:0000313" key="8">
    <source>
        <dbReference type="Proteomes" id="UP000236736"/>
    </source>
</evidence>
<dbReference type="InterPro" id="IPR039425">
    <property type="entry name" value="RNA_pol_sigma-70-like"/>
</dbReference>
<evidence type="ECO:0000259" key="6">
    <source>
        <dbReference type="Pfam" id="PF08281"/>
    </source>
</evidence>
<feature type="domain" description="RNA polymerase sigma-70 region 2" evidence="5">
    <location>
        <begin position="19"/>
        <end position="84"/>
    </location>
</feature>
<dbReference type="AlphaFoldDB" id="A0A1H6AR85"/>
<comment type="similarity">
    <text evidence="1">Belongs to the sigma-70 factor family. ECF subfamily.</text>
</comment>
<accession>A0A1H6AR85</accession>
<dbReference type="InterPro" id="IPR013324">
    <property type="entry name" value="RNA_pol_sigma_r3/r4-like"/>
</dbReference>
<dbReference type="Pfam" id="PF04542">
    <property type="entry name" value="Sigma70_r2"/>
    <property type="match status" value="1"/>
</dbReference>
<reference evidence="8" key="1">
    <citation type="submission" date="2016-10" db="EMBL/GenBank/DDBJ databases">
        <authorList>
            <person name="Varghese N."/>
            <person name="Submissions S."/>
        </authorList>
    </citation>
    <scope>NUCLEOTIDE SEQUENCE [LARGE SCALE GENOMIC DNA]</scope>
    <source>
        <strain evidence="8">DSM 17298</strain>
    </source>
</reference>
<dbReference type="OrthoDB" id="9780326at2"/>
<organism evidence="7 8">
    <name type="scientific">Algoriphagus boritolerans DSM 17298 = JCM 18970</name>
    <dbReference type="NCBI Taxonomy" id="1120964"/>
    <lineage>
        <taxon>Bacteria</taxon>
        <taxon>Pseudomonadati</taxon>
        <taxon>Bacteroidota</taxon>
        <taxon>Cytophagia</taxon>
        <taxon>Cytophagales</taxon>
        <taxon>Cyclobacteriaceae</taxon>
        <taxon>Algoriphagus</taxon>
    </lineage>
</organism>
<gene>
    <name evidence="7" type="ORF">SAMN03080598_04256</name>
</gene>
<evidence type="ECO:0000256" key="3">
    <source>
        <dbReference type="ARBA" id="ARBA00023082"/>
    </source>
</evidence>
<feature type="domain" description="RNA polymerase sigma factor 70 region 4 type 2" evidence="6">
    <location>
        <begin position="115"/>
        <end position="161"/>
    </location>
</feature>
<dbReference type="InterPro" id="IPR013325">
    <property type="entry name" value="RNA_pol_sigma_r2"/>
</dbReference>
<dbReference type="InterPro" id="IPR014284">
    <property type="entry name" value="RNA_pol_sigma-70_dom"/>
</dbReference>
<name>A0A1H6AR85_9BACT</name>
<evidence type="ECO:0000259" key="5">
    <source>
        <dbReference type="Pfam" id="PF04542"/>
    </source>
</evidence>
<dbReference type="RefSeq" id="WP_103926790.1">
    <property type="nucleotide sequence ID" value="NZ_FNVR01000055.1"/>
</dbReference>
<dbReference type="SUPFAM" id="SSF88659">
    <property type="entry name" value="Sigma3 and sigma4 domains of RNA polymerase sigma factors"/>
    <property type="match status" value="1"/>
</dbReference>
<dbReference type="SUPFAM" id="SSF88946">
    <property type="entry name" value="Sigma2 domain of RNA polymerase sigma factors"/>
    <property type="match status" value="1"/>
</dbReference>
<evidence type="ECO:0000256" key="4">
    <source>
        <dbReference type="ARBA" id="ARBA00023163"/>
    </source>
</evidence>
<keyword evidence="3" id="KW-0731">Sigma factor</keyword>
<sequence>MICENREITKESCNLNEVVQEFYSFLKSYILKKVHDEAVAEDIVQEVMIKLIESQKKNKEVKNIKAWLFQVSRNTIYDYFNKNKLTHLFEDEFSLIGDENTAFELSVYDFIVPMIQFLPKKYAEPLLWSDIEGVPQNTIAKKLGISHSGAKMRVQRARVKLRELFIKCCDIKYDSKGNFSNCTVKDSCTPLKEYQTSFSNSITC</sequence>
<dbReference type="InterPro" id="IPR007627">
    <property type="entry name" value="RNA_pol_sigma70_r2"/>
</dbReference>
<dbReference type="InterPro" id="IPR013249">
    <property type="entry name" value="RNA_pol_sigma70_r4_t2"/>
</dbReference>
<evidence type="ECO:0000256" key="1">
    <source>
        <dbReference type="ARBA" id="ARBA00010641"/>
    </source>
</evidence>